<proteinExistence type="predicted"/>
<evidence type="ECO:0000313" key="1">
    <source>
        <dbReference type="EMBL" id="PBK86114.1"/>
    </source>
</evidence>
<dbReference type="InParanoid" id="A0A2H3CXB5"/>
<dbReference type="OMA" id="INPPMIL"/>
<keyword evidence="2" id="KW-1185">Reference proteome</keyword>
<reference evidence="2" key="1">
    <citation type="journal article" date="2017" name="Nat. Ecol. Evol.">
        <title>Genome expansion and lineage-specific genetic innovations in the forest pathogenic fungi Armillaria.</title>
        <authorList>
            <person name="Sipos G."/>
            <person name="Prasanna A.N."/>
            <person name="Walter M.C."/>
            <person name="O'Connor E."/>
            <person name="Balint B."/>
            <person name="Krizsan K."/>
            <person name="Kiss B."/>
            <person name="Hess J."/>
            <person name="Varga T."/>
            <person name="Slot J."/>
            <person name="Riley R."/>
            <person name="Boka B."/>
            <person name="Rigling D."/>
            <person name="Barry K."/>
            <person name="Lee J."/>
            <person name="Mihaltcheva S."/>
            <person name="LaButti K."/>
            <person name="Lipzen A."/>
            <person name="Waldron R."/>
            <person name="Moloney N.M."/>
            <person name="Sperisen C."/>
            <person name="Kredics L."/>
            <person name="Vagvoelgyi C."/>
            <person name="Patrignani A."/>
            <person name="Fitzpatrick D."/>
            <person name="Nagy I."/>
            <person name="Doyle S."/>
            <person name="Anderson J.B."/>
            <person name="Grigoriev I.V."/>
            <person name="Gueldener U."/>
            <person name="Muensterkoetter M."/>
            <person name="Nagy L.G."/>
        </authorList>
    </citation>
    <scope>NUCLEOTIDE SEQUENCE [LARGE SCALE GENOMIC DNA]</scope>
    <source>
        <strain evidence="2">Ar21-2</strain>
    </source>
</reference>
<accession>A0A2H3CXB5</accession>
<dbReference type="Proteomes" id="UP000217790">
    <property type="component" value="Unassembled WGS sequence"/>
</dbReference>
<protein>
    <submittedName>
        <fullName evidence="1">Uncharacterized protein</fullName>
    </submittedName>
</protein>
<gene>
    <name evidence="1" type="ORF">ARMGADRAFT_941125</name>
</gene>
<dbReference type="AlphaFoldDB" id="A0A2H3CXB5"/>
<dbReference type="STRING" id="47427.A0A2H3CXB5"/>
<dbReference type="EMBL" id="KZ293686">
    <property type="protein sequence ID" value="PBK86114.1"/>
    <property type="molecule type" value="Genomic_DNA"/>
</dbReference>
<dbReference type="OrthoDB" id="3067581at2759"/>
<evidence type="ECO:0000313" key="2">
    <source>
        <dbReference type="Proteomes" id="UP000217790"/>
    </source>
</evidence>
<sequence>MCSIQFHVQHFNINPPMILSDVIYEAAGRLYAQMAEFDRLTNQMKYKDMLKQYFAFAESAKPSFLDLSYGYAAAQAYTIYQDPDFLALAVTSWASVRQYTISDEQAT</sequence>
<name>A0A2H3CXB5_ARMGA</name>
<organism evidence="1 2">
    <name type="scientific">Armillaria gallica</name>
    <name type="common">Bulbous honey fungus</name>
    <name type="synonym">Armillaria bulbosa</name>
    <dbReference type="NCBI Taxonomy" id="47427"/>
    <lineage>
        <taxon>Eukaryota</taxon>
        <taxon>Fungi</taxon>
        <taxon>Dikarya</taxon>
        <taxon>Basidiomycota</taxon>
        <taxon>Agaricomycotina</taxon>
        <taxon>Agaricomycetes</taxon>
        <taxon>Agaricomycetidae</taxon>
        <taxon>Agaricales</taxon>
        <taxon>Marasmiineae</taxon>
        <taxon>Physalacriaceae</taxon>
        <taxon>Armillaria</taxon>
    </lineage>
</organism>